<evidence type="ECO:0000313" key="6">
    <source>
        <dbReference type="Proteomes" id="UP000789390"/>
    </source>
</evidence>
<feature type="region of interest" description="Disordered" evidence="2">
    <location>
        <begin position="156"/>
        <end position="188"/>
    </location>
</feature>
<dbReference type="SMART" id="SM00141">
    <property type="entry name" value="PDGF"/>
    <property type="match status" value="1"/>
</dbReference>
<organism evidence="5 6">
    <name type="scientific">Daphnia galeata</name>
    <dbReference type="NCBI Taxonomy" id="27404"/>
    <lineage>
        <taxon>Eukaryota</taxon>
        <taxon>Metazoa</taxon>
        <taxon>Ecdysozoa</taxon>
        <taxon>Arthropoda</taxon>
        <taxon>Crustacea</taxon>
        <taxon>Branchiopoda</taxon>
        <taxon>Diplostraca</taxon>
        <taxon>Cladocera</taxon>
        <taxon>Anomopoda</taxon>
        <taxon>Daphniidae</taxon>
        <taxon>Daphnia</taxon>
    </lineage>
</organism>
<dbReference type="OrthoDB" id="6370328at2759"/>
<evidence type="ECO:0000256" key="3">
    <source>
        <dbReference type="SAM" id="SignalP"/>
    </source>
</evidence>
<proteinExistence type="inferred from homology"/>
<evidence type="ECO:0000259" key="4">
    <source>
        <dbReference type="PROSITE" id="PS50278"/>
    </source>
</evidence>
<dbReference type="GO" id="GO:0008083">
    <property type="term" value="F:growth factor activity"/>
    <property type="evidence" value="ECO:0007669"/>
    <property type="project" value="UniProtKB-KW"/>
</dbReference>
<dbReference type="PROSITE" id="PS50278">
    <property type="entry name" value="PDGF_2"/>
    <property type="match status" value="1"/>
</dbReference>
<feature type="region of interest" description="Disordered" evidence="2">
    <location>
        <begin position="339"/>
        <end position="375"/>
    </location>
</feature>
<dbReference type="GO" id="GO:0016020">
    <property type="term" value="C:membrane"/>
    <property type="evidence" value="ECO:0007669"/>
    <property type="project" value="InterPro"/>
</dbReference>
<sequence>MTAIKKMSDTTLLLLLLLILPASFLLSSTTAFSDESLKDLSRLPHFQRIWLQRLDQQNKKNNSVTSSSSSRPFTSSTTISSTATYTDVSSTTDESLEQQVIVDGDERVTTTTIGPTLVSSSSRRNADAVTTATSVTSVGKITLTISEAKERLKARRIKSRKVKQTPKEEEEEDEEEQHQGHYNNKKMDGNIFRDETEEEAVEVKKHIQRMSNAGCSTPALRLVYVRQQHETSPNVRYLPACTWLHRCSDEIGCCTDDSKTCSASHIESVSLPFFVLTMSGSETKRTVTRLSFENHTACECVGRNSDLMPRTEPYISDARPHHASGSSFSFLLYDESNNNNSDVESKSSRHHENKKKSSSQTTKKGQHGRSHDDDVFSSFQLGRVATVYSTDPSRLLFQQRNEEDSTVAKRRFADSSLVNSKNLNYSKNNNSKLCRCPSGFTLIVSHRKRPSSSCGMCQCHDYYERNRHQRTSSTASNSRHHHHHQLHRCGRLKRGLETFSPRDRGCMNEKKCATPECDYGRYVTSAGRCPRRNELRPRS</sequence>
<feature type="signal peptide" evidence="3">
    <location>
        <begin position="1"/>
        <end position="31"/>
    </location>
</feature>
<keyword evidence="3" id="KW-0732">Signal</keyword>
<feature type="compositionally biased region" description="Low complexity" evidence="2">
    <location>
        <begin position="63"/>
        <end position="86"/>
    </location>
</feature>
<comment type="caution">
    <text evidence="5">The sequence shown here is derived from an EMBL/GenBank/DDBJ whole genome shotgun (WGS) entry which is preliminary data.</text>
</comment>
<feature type="compositionally biased region" description="Basic residues" evidence="2">
    <location>
        <begin position="348"/>
        <end position="357"/>
    </location>
</feature>
<name>A0A8J2RQ02_9CRUS</name>
<dbReference type="PANTHER" id="PTHR21719">
    <property type="entry name" value="FI06402P-RELATED"/>
    <property type="match status" value="1"/>
</dbReference>
<dbReference type="InterPro" id="IPR029034">
    <property type="entry name" value="Cystine-knot_cytokine"/>
</dbReference>
<dbReference type="Pfam" id="PF00341">
    <property type="entry name" value="PDGF"/>
    <property type="match status" value="1"/>
</dbReference>
<gene>
    <name evidence="5" type="ORF">DGAL_LOCUS8809</name>
</gene>
<protein>
    <recommendedName>
        <fullName evidence="4">Platelet-derived growth factor (PDGF) family profile domain-containing protein</fullName>
    </recommendedName>
</protein>
<dbReference type="InterPro" id="IPR000072">
    <property type="entry name" value="PDGF/VEGF_dom"/>
</dbReference>
<reference evidence="5" key="1">
    <citation type="submission" date="2021-11" db="EMBL/GenBank/DDBJ databases">
        <authorList>
            <person name="Schell T."/>
        </authorList>
    </citation>
    <scope>NUCLEOTIDE SEQUENCE</scope>
    <source>
        <strain evidence="5">M5</strain>
    </source>
</reference>
<dbReference type="PANTHER" id="PTHR21719:SF1">
    <property type="entry name" value="FI06402P-RELATED"/>
    <property type="match status" value="1"/>
</dbReference>
<comment type="similarity">
    <text evidence="1">Belongs to the PDGF/VEGF growth factor family.</text>
</comment>
<feature type="domain" description="Platelet-derived growth factor (PDGF) family profile" evidence="4">
    <location>
        <begin position="218"/>
        <end position="305"/>
    </location>
</feature>
<dbReference type="GO" id="GO:0035099">
    <property type="term" value="P:hemocyte migration"/>
    <property type="evidence" value="ECO:0007669"/>
    <property type="project" value="TreeGrafter"/>
</dbReference>
<dbReference type="AlphaFoldDB" id="A0A8J2RQ02"/>
<dbReference type="Proteomes" id="UP000789390">
    <property type="component" value="Unassembled WGS sequence"/>
</dbReference>
<keyword evidence="6" id="KW-1185">Reference proteome</keyword>
<evidence type="ECO:0000256" key="2">
    <source>
        <dbReference type="SAM" id="MobiDB-lite"/>
    </source>
</evidence>
<feature type="region of interest" description="Disordered" evidence="2">
    <location>
        <begin position="60"/>
        <end position="103"/>
    </location>
</feature>
<accession>A0A8J2RQ02</accession>
<keyword evidence="1" id="KW-0339">Growth factor</keyword>
<evidence type="ECO:0000256" key="1">
    <source>
        <dbReference type="RuleBase" id="RU003818"/>
    </source>
</evidence>
<evidence type="ECO:0000313" key="5">
    <source>
        <dbReference type="EMBL" id="CAH0105744.1"/>
    </source>
</evidence>
<dbReference type="EMBL" id="CAKKLH010000200">
    <property type="protein sequence ID" value="CAH0105744.1"/>
    <property type="molecule type" value="Genomic_DNA"/>
</dbReference>
<feature type="chain" id="PRO_5035188304" description="Platelet-derived growth factor (PDGF) family profile domain-containing protein" evidence="3">
    <location>
        <begin position="32"/>
        <end position="539"/>
    </location>
</feature>
<dbReference type="SUPFAM" id="SSF57501">
    <property type="entry name" value="Cystine-knot cytokines"/>
    <property type="match status" value="1"/>
</dbReference>
<dbReference type="Gene3D" id="2.10.90.10">
    <property type="entry name" value="Cystine-knot cytokines"/>
    <property type="match status" value="1"/>
</dbReference>